<accession>A0A1V1P6T2</accession>
<evidence type="ECO:0000313" key="1">
    <source>
        <dbReference type="EMBL" id="ETR70587.1"/>
    </source>
</evidence>
<sequence>MHVEVVSQSLQIRSATTSKENGSFAVQGLKKYLSNGNVANDYFVSIYPLGYVSQTQGPMRVEEVANFICVKGVENEISGTILDHNGQALTHDFTVIIKAYKNVGSGGYVTKAQADVEGKFTIEGLSPELSYNLRVFAYQNGVLVYDQWSGVDDIGVELRSEAKEYRTLADVLFKFGALD</sequence>
<name>A0A1V1P6T2_9BACT</name>
<evidence type="ECO:0000313" key="2">
    <source>
        <dbReference type="Proteomes" id="UP000189670"/>
    </source>
</evidence>
<organism evidence="1 2">
    <name type="scientific">Candidatus Magnetoglobus multicellularis str. Araruama</name>
    <dbReference type="NCBI Taxonomy" id="890399"/>
    <lineage>
        <taxon>Bacteria</taxon>
        <taxon>Pseudomonadati</taxon>
        <taxon>Thermodesulfobacteriota</taxon>
        <taxon>Desulfobacteria</taxon>
        <taxon>Desulfobacterales</taxon>
        <taxon>Desulfobacteraceae</taxon>
        <taxon>Candidatus Magnetoglobus</taxon>
    </lineage>
</organism>
<protein>
    <submittedName>
        <fullName evidence="1">Uncharacterized protein</fullName>
    </submittedName>
</protein>
<gene>
    <name evidence="1" type="ORF">OMM_03131</name>
</gene>
<reference evidence="2" key="1">
    <citation type="submission" date="2012-11" db="EMBL/GenBank/DDBJ databases">
        <authorList>
            <person name="Lucero-Rivera Y.E."/>
            <person name="Tovar-Ramirez D."/>
        </authorList>
    </citation>
    <scope>NUCLEOTIDE SEQUENCE [LARGE SCALE GENOMIC DNA]</scope>
    <source>
        <strain evidence="2">Araruama</strain>
    </source>
</reference>
<dbReference type="Proteomes" id="UP000189670">
    <property type="component" value="Unassembled WGS sequence"/>
</dbReference>
<dbReference type="EMBL" id="ATBP01000400">
    <property type="protein sequence ID" value="ETR70587.1"/>
    <property type="molecule type" value="Genomic_DNA"/>
</dbReference>
<proteinExistence type="predicted"/>
<comment type="caution">
    <text evidence="1">The sequence shown here is derived from an EMBL/GenBank/DDBJ whole genome shotgun (WGS) entry which is preliminary data.</text>
</comment>
<dbReference type="AlphaFoldDB" id="A0A1V1P6T2"/>